<dbReference type="RefSeq" id="WP_064438381.1">
    <property type="nucleotide sequence ID" value="NZ_BDDI01000001.1"/>
</dbReference>
<dbReference type="InterPro" id="IPR037523">
    <property type="entry name" value="VOC_core"/>
</dbReference>
<name>A0A839RUN3_9ACTN</name>
<dbReference type="SUPFAM" id="SSF54593">
    <property type="entry name" value="Glyoxalase/Bleomycin resistance protein/Dihydroxybiphenyl dioxygenase"/>
    <property type="match status" value="2"/>
</dbReference>
<dbReference type="InterPro" id="IPR052164">
    <property type="entry name" value="Anthracycline_SecMetBiosynth"/>
</dbReference>
<evidence type="ECO:0000313" key="3">
    <source>
        <dbReference type="Proteomes" id="UP000567922"/>
    </source>
</evidence>
<keyword evidence="3" id="KW-1185">Reference proteome</keyword>
<accession>A0A839RUN3</accession>
<sequence length="266" mass="28662">MPHRDSSELGTPCWIDLMSSEPDLVTPFYTGLFGWNSERSGEGSEDYVMFYLDGQPVAGMGANTADSGFPDTWVLYIAVESAETVAASAEQAGGKVLVEPTTVGPEGRFAIIADPDGAALGVWEADQQDGFGVIAEPGAPVWFELNTRDFDTVRTFYATVFGWQYEPLDTGDENFRYETVTVNGEQVCGLFDASGTLPEGVPSHWHAYLGTPDTDQTLQQAAELGGEILQEPFDTEYGRIARFSDPTGASVTVCSIPTPDDEESPG</sequence>
<evidence type="ECO:0000313" key="2">
    <source>
        <dbReference type="EMBL" id="MBB3039603.1"/>
    </source>
</evidence>
<dbReference type="Proteomes" id="UP000567922">
    <property type="component" value="Unassembled WGS sequence"/>
</dbReference>
<dbReference type="InterPro" id="IPR004360">
    <property type="entry name" value="Glyas_Fos-R_dOase_dom"/>
</dbReference>
<dbReference type="PANTHER" id="PTHR33993">
    <property type="entry name" value="GLYOXALASE-RELATED"/>
    <property type="match status" value="1"/>
</dbReference>
<reference evidence="2 3" key="1">
    <citation type="submission" date="2020-08" db="EMBL/GenBank/DDBJ databases">
        <title>Sequencing the genomes of 1000 actinobacteria strains.</title>
        <authorList>
            <person name="Klenk H.-P."/>
        </authorList>
    </citation>
    <scope>NUCLEOTIDE SEQUENCE [LARGE SCALE GENOMIC DNA]</scope>
    <source>
        <strain evidence="2 3">DSM 45258</strain>
    </source>
</reference>
<feature type="domain" description="VOC" evidence="1">
    <location>
        <begin position="11"/>
        <end position="125"/>
    </location>
</feature>
<organism evidence="2 3">
    <name type="scientific">Hoyosella altamirensis</name>
    <dbReference type="NCBI Taxonomy" id="616997"/>
    <lineage>
        <taxon>Bacteria</taxon>
        <taxon>Bacillati</taxon>
        <taxon>Actinomycetota</taxon>
        <taxon>Actinomycetes</taxon>
        <taxon>Mycobacteriales</taxon>
        <taxon>Hoyosellaceae</taxon>
        <taxon>Hoyosella</taxon>
    </lineage>
</organism>
<dbReference type="EMBL" id="JACHWS010000004">
    <property type="protein sequence ID" value="MBB3039603.1"/>
    <property type="molecule type" value="Genomic_DNA"/>
</dbReference>
<dbReference type="AlphaFoldDB" id="A0A839RUN3"/>
<comment type="caution">
    <text evidence="2">The sequence shown here is derived from an EMBL/GenBank/DDBJ whole genome shotgun (WGS) entry which is preliminary data.</text>
</comment>
<dbReference type="PROSITE" id="PS51819">
    <property type="entry name" value="VOC"/>
    <property type="match status" value="2"/>
</dbReference>
<dbReference type="OrthoDB" id="9793039at2"/>
<dbReference type="Pfam" id="PF00903">
    <property type="entry name" value="Glyoxalase"/>
    <property type="match status" value="2"/>
</dbReference>
<gene>
    <name evidence="2" type="ORF">FHU29_004091</name>
</gene>
<dbReference type="Gene3D" id="3.10.180.10">
    <property type="entry name" value="2,3-Dihydroxybiphenyl 1,2-Dioxygenase, domain 1"/>
    <property type="match status" value="2"/>
</dbReference>
<proteinExistence type="predicted"/>
<protein>
    <recommendedName>
        <fullName evidence="1">VOC domain-containing protein</fullName>
    </recommendedName>
</protein>
<dbReference type="InterPro" id="IPR029068">
    <property type="entry name" value="Glyas_Bleomycin-R_OHBP_Dase"/>
</dbReference>
<dbReference type="CDD" id="cd07247">
    <property type="entry name" value="SgaA_N_like"/>
    <property type="match status" value="2"/>
</dbReference>
<dbReference type="PANTHER" id="PTHR33993:SF10">
    <property type="entry name" value="CONSERVED PROTEIN"/>
    <property type="match status" value="1"/>
</dbReference>
<evidence type="ECO:0000259" key="1">
    <source>
        <dbReference type="PROSITE" id="PS51819"/>
    </source>
</evidence>
<feature type="domain" description="VOC" evidence="1">
    <location>
        <begin position="139"/>
        <end position="256"/>
    </location>
</feature>